<keyword evidence="3" id="KW-0732">Signal</keyword>
<evidence type="ECO:0000256" key="3">
    <source>
        <dbReference type="SAM" id="SignalP"/>
    </source>
</evidence>
<sequence length="232" mass="26252">MHGGVSARLWGRRRLSLPVFSLLLLQQLLRVSAAEEGQDSWLTSEDRVEQSIPFLVEGWEDTVPQLPDTWKLPLTPRGWAAPPSGKLSAASTFPPSPADADENGALDIREDHRSDRKARKRGERARTSTWEPHSLSQAPLSALKLFKGDTLVSKKEIKQAQRDRQEKKRNRENIALKKKKEEIETAFNAEVDIAERGVEPYKASTLKRWLKLAVYFLNNGGKLPEYGFLNDI</sequence>
<dbReference type="EMBL" id="JROU02001420">
    <property type="protein sequence ID" value="OEH76546.1"/>
    <property type="molecule type" value="Genomic_DNA"/>
</dbReference>
<protein>
    <submittedName>
        <fullName evidence="4">Uncharacterized protein</fullName>
    </submittedName>
</protein>
<feature type="region of interest" description="Disordered" evidence="2">
    <location>
        <begin position="81"/>
        <end position="133"/>
    </location>
</feature>
<dbReference type="AlphaFoldDB" id="A0A1D3CZB2"/>
<evidence type="ECO:0000256" key="2">
    <source>
        <dbReference type="SAM" id="MobiDB-lite"/>
    </source>
</evidence>
<organism evidence="4 5">
    <name type="scientific">Cyclospora cayetanensis</name>
    <dbReference type="NCBI Taxonomy" id="88456"/>
    <lineage>
        <taxon>Eukaryota</taxon>
        <taxon>Sar</taxon>
        <taxon>Alveolata</taxon>
        <taxon>Apicomplexa</taxon>
        <taxon>Conoidasida</taxon>
        <taxon>Coccidia</taxon>
        <taxon>Eucoccidiorida</taxon>
        <taxon>Eimeriorina</taxon>
        <taxon>Eimeriidae</taxon>
        <taxon>Cyclospora</taxon>
    </lineage>
</organism>
<evidence type="ECO:0000313" key="5">
    <source>
        <dbReference type="Proteomes" id="UP000095192"/>
    </source>
</evidence>
<dbReference type="VEuPathDB" id="ToxoDB:cyc_07987"/>
<evidence type="ECO:0000313" key="4">
    <source>
        <dbReference type="EMBL" id="OEH76546.1"/>
    </source>
</evidence>
<dbReference type="VEuPathDB" id="ToxoDB:LOC34623823"/>
<feature type="coiled-coil region" evidence="1">
    <location>
        <begin position="157"/>
        <end position="184"/>
    </location>
</feature>
<feature type="signal peptide" evidence="3">
    <location>
        <begin position="1"/>
        <end position="33"/>
    </location>
</feature>
<accession>A0A1D3CZB2</accession>
<dbReference type="Proteomes" id="UP000095192">
    <property type="component" value="Unassembled WGS sequence"/>
</dbReference>
<keyword evidence="5" id="KW-1185">Reference proteome</keyword>
<comment type="caution">
    <text evidence="4">The sequence shown here is derived from an EMBL/GenBank/DDBJ whole genome shotgun (WGS) entry which is preliminary data.</text>
</comment>
<dbReference type="InParanoid" id="A0A1D3CZB2"/>
<feature type="chain" id="PRO_5008914024" evidence="3">
    <location>
        <begin position="34"/>
        <end position="232"/>
    </location>
</feature>
<reference evidence="4 5" key="1">
    <citation type="journal article" date="2016" name="BMC Genomics">
        <title>Comparative genomics reveals Cyclospora cayetanensis possesses coccidia-like metabolism and invasion components but unique surface antigens.</title>
        <authorList>
            <person name="Liu S."/>
            <person name="Wang L."/>
            <person name="Zheng H."/>
            <person name="Xu Z."/>
            <person name="Roellig D.M."/>
            <person name="Li N."/>
            <person name="Frace M.A."/>
            <person name="Tang K."/>
            <person name="Arrowood M.J."/>
            <person name="Moss D.M."/>
            <person name="Zhang L."/>
            <person name="Feng Y."/>
            <person name="Xiao L."/>
        </authorList>
    </citation>
    <scope>NUCLEOTIDE SEQUENCE [LARGE SCALE GENOMIC DNA]</scope>
    <source>
        <strain evidence="4 5">CHN_HEN01</strain>
    </source>
</reference>
<gene>
    <name evidence="4" type="ORF">cyc_07987</name>
</gene>
<proteinExistence type="predicted"/>
<keyword evidence="1" id="KW-0175">Coiled coil</keyword>
<name>A0A1D3CZB2_9EIME</name>
<evidence type="ECO:0000256" key="1">
    <source>
        <dbReference type="SAM" id="Coils"/>
    </source>
</evidence>